<feature type="domain" description="DNA/RNA non-specific endonuclease/pyrophosphatase/phosphodiesterase" evidence="6">
    <location>
        <begin position="35"/>
        <end position="233"/>
    </location>
</feature>
<evidence type="ECO:0000313" key="7">
    <source>
        <dbReference type="EMBL" id="CAF1125742.1"/>
    </source>
</evidence>
<dbReference type="OrthoDB" id="69221at2759"/>
<evidence type="ECO:0000256" key="3">
    <source>
        <dbReference type="PIRSR" id="PIRSR640255-2"/>
    </source>
</evidence>
<keyword evidence="8" id="KW-1185">Reference proteome</keyword>
<proteinExistence type="inferred from homology"/>
<accession>A0A814QY39</accession>
<feature type="signal peptide" evidence="4">
    <location>
        <begin position="1"/>
        <end position="17"/>
    </location>
</feature>
<feature type="binding site" evidence="3">
    <location>
        <position position="128"/>
    </location>
    <ligand>
        <name>Mg(2+)</name>
        <dbReference type="ChEBI" id="CHEBI:18420"/>
        <note>catalytic</note>
    </ligand>
</feature>
<dbReference type="InterPro" id="IPR020821">
    <property type="entry name" value="ENPP1-3/EXOG-like_nuc-like"/>
</dbReference>
<dbReference type="SUPFAM" id="SSF54060">
    <property type="entry name" value="His-Me finger endonucleases"/>
    <property type="match status" value="1"/>
</dbReference>
<dbReference type="GO" id="GO:0016787">
    <property type="term" value="F:hydrolase activity"/>
    <property type="evidence" value="ECO:0007669"/>
    <property type="project" value="InterPro"/>
</dbReference>
<dbReference type="AlphaFoldDB" id="A0A814QY39"/>
<name>A0A814QY39_9BILA</name>
<dbReference type="PANTHER" id="PTHR13966:SF5">
    <property type="entry name" value="ENDONUCLEASE G, MITOCHONDRIAL"/>
    <property type="match status" value="1"/>
</dbReference>
<dbReference type="SMART" id="SM00477">
    <property type="entry name" value="NUC"/>
    <property type="match status" value="1"/>
</dbReference>
<dbReference type="SMART" id="SM00892">
    <property type="entry name" value="Endonuclease_NS"/>
    <property type="match status" value="1"/>
</dbReference>
<dbReference type="Gene3D" id="3.40.570.10">
    <property type="entry name" value="Extracellular Endonuclease, subunit A"/>
    <property type="match status" value="1"/>
</dbReference>
<dbReference type="Proteomes" id="UP000663879">
    <property type="component" value="Unassembled WGS sequence"/>
</dbReference>
<dbReference type="GO" id="GO:0004519">
    <property type="term" value="F:endonuclease activity"/>
    <property type="evidence" value="ECO:0007669"/>
    <property type="project" value="TreeGrafter"/>
</dbReference>
<comment type="caution">
    <text evidence="7">The sequence shown here is derived from an EMBL/GenBank/DDBJ whole genome shotgun (WGS) entry which is preliminary data.</text>
</comment>
<dbReference type="InterPro" id="IPR040255">
    <property type="entry name" value="Non-specific_endonuclease"/>
</dbReference>
<dbReference type="EMBL" id="CAJNOC010009175">
    <property type="protein sequence ID" value="CAF1125742.1"/>
    <property type="molecule type" value="Genomic_DNA"/>
</dbReference>
<reference evidence="7" key="1">
    <citation type="submission" date="2021-02" db="EMBL/GenBank/DDBJ databases">
        <authorList>
            <person name="Nowell W R."/>
        </authorList>
    </citation>
    <scope>NUCLEOTIDE SEQUENCE</scope>
    <source>
        <strain evidence="7">Ploen Becks lab</strain>
    </source>
</reference>
<dbReference type="GO" id="GO:0046872">
    <property type="term" value="F:metal ion binding"/>
    <property type="evidence" value="ECO:0007669"/>
    <property type="project" value="UniProtKB-KW"/>
</dbReference>
<dbReference type="InterPro" id="IPR044929">
    <property type="entry name" value="DNA/RNA_non-sp_Endonuclease_sf"/>
</dbReference>
<dbReference type="PANTHER" id="PTHR13966">
    <property type="entry name" value="ENDONUCLEASE RELATED"/>
    <property type="match status" value="1"/>
</dbReference>
<keyword evidence="3" id="KW-0479">Metal-binding</keyword>
<protein>
    <recommendedName>
        <fullName evidence="9">Endonuclease</fullName>
    </recommendedName>
</protein>
<evidence type="ECO:0000259" key="6">
    <source>
        <dbReference type="SMART" id="SM00892"/>
    </source>
</evidence>
<evidence type="ECO:0000256" key="1">
    <source>
        <dbReference type="ARBA" id="ARBA00010052"/>
    </source>
</evidence>
<keyword evidence="4" id="KW-0732">Signal</keyword>
<gene>
    <name evidence="7" type="ORF">OXX778_LOCUS22246</name>
</gene>
<dbReference type="InterPro" id="IPR044925">
    <property type="entry name" value="His-Me_finger_sf"/>
</dbReference>
<dbReference type="Pfam" id="PF01223">
    <property type="entry name" value="Endonuclease_NS"/>
    <property type="match status" value="1"/>
</dbReference>
<evidence type="ECO:0000259" key="5">
    <source>
        <dbReference type="SMART" id="SM00477"/>
    </source>
</evidence>
<evidence type="ECO:0008006" key="9">
    <source>
        <dbReference type="Google" id="ProtNLM"/>
    </source>
</evidence>
<feature type="chain" id="PRO_5032596285" description="Endonuclease" evidence="4">
    <location>
        <begin position="18"/>
        <end position="248"/>
    </location>
</feature>
<dbReference type="InterPro" id="IPR001604">
    <property type="entry name" value="Endo_G_ENPP1-like_dom"/>
</dbReference>
<feature type="active site" description="Proton acceptor" evidence="2">
    <location>
        <position position="97"/>
    </location>
</feature>
<sequence length="248" mass="28752">MFYQFLSILILVQVSFQTELSFTNYSPFKTIFRRQFSLFDVWVDCKERIPVLFSYIAERDNGSLPRSSKFQLDPEIPADCQQLSYSTYTDSVFDRGHMVPANHLDHSELAINESNYMTNINPQHKSLNRGAWLQTEEIIECLRDIDTLRIYGGAIMGNNETNDIFTQTHGIRTPDFFWKIIENARTKDVIAWIMPNDSTATRSNIDKFLVSIKDIEAQSGFILLNFSPEQKVIKQSFSWKVPFNCDTS</sequence>
<evidence type="ECO:0000256" key="2">
    <source>
        <dbReference type="PIRSR" id="PIRSR640255-1"/>
    </source>
</evidence>
<comment type="similarity">
    <text evidence="1">Belongs to the DNA/RNA non-specific endonuclease family.</text>
</comment>
<organism evidence="7 8">
    <name type="scientific">Brachionus calyciflorus</name>
    <dbReference type="NCBI Taxonomy" id="104777"/>
    <lineage>
        <taxon>Eukaryota</taxon>
        <taxon>Metazoa</taxon>
        <taxon>Spiralia</taxon>
        <taxon>Gnathifera</taxon>
        <taxon>Rotifera</taxon>
        <taxon>Eurotatoria</taxon>
        <taxon>Monogononta</taxon>
        <taxon>Pseudotrocha</taxon>
        <taxon>Ploima</taxon>
        <taxon>Brachionidae</taxon>
        <taxon>Brachionus</taxon>
    </lineage>
</organism>
<dbReference type="GO" id="GO:0003676">
    <property type="term" value="F:nucleic acid binding"/>
    <property type="evidence" value="ECO:0007669"/>
    <property type="project" value="InterPro"/>
</dbReference>
<evidence type="ECO:0000256" key="4">
    <source>
        <dbReference type="SAM" id="SignalP"/>
    </source>
</evidence>
<feature type="domain" description="ENPP1-3/EXOG-like endonuclease/phosphodiesterase" evidence="5">
    <location>
        <begin position="33"/>
        <end position="230"/>
    </location>
</feature>
<evidence type="ECO:0000313" key="8">
    <source>
        <dbReference type="Proteomes" id="UP000663879"/>
    </source>
</evidence>